<dbReference type="OrthoDB" id="4367128at2759"/>
<evidence type="ECO:0000313" key="1">
    <source>
        <dbReference type="EMBL" id="KAJ5356073.1"/>
    </source>
</evidence>
<dbReference type="GeneID" id="81467588"/>
<name>A0A9W9R9M2_9EURO</name>
<sequence length="247" mass="28498">MVRYDASLNRQIKSSKDKDNNVLEFRARWVIYGNRQRPRYDFIKNLAPITRGETIRLFLSIIAKKGMILESVYIKQPTGFEKGDILKDMGFEALIDEPCILIHKQRSSLSRGVHSIFLCQKAYAEEIIVKEVSKVYLPIKSSYKPPKIIRNRTEKDVRKTGDNDNLPFDESNLLPTKVKAYIKDVDKSRPDIAIAINKLQRRSAAPRREDQDTLKQLNRYVKGSIDLRILLGKEPTKELIGFVDASF</sequence>
<proteinExistence type="predicted"/>
<protein>
    <submittedName>
        <fullName evidence="1">Uncharacterized protein</fullName>
    </submittedName>
</protein>
<reference evidence="1" key="1">
    <citation type="submission" date="2022-12" db="EMBL/GenBank/DDBJ databases">
        <authorList>
            <person name="Petersen C."/>
        </authorList>
    </citation>
    <scope>NUCLEOTIDE SEQUENCE</scope>
    <source>
        <strain evidence="1">IBT 3081</strain>
    </source>
</reference>
<evidence type="ECO:0000313" key="2">
    <source>
        <dbReference type="Proteomes" id="UP001147752"/>
    </source>
</evidence>
<keyword evidence="2" id="KW-1185">Reference proteome</keyword>
<reference evidence="1" key="2">
    <citation type="journal article" date="2023" name="IMA Fungus">
        <title>Comparative genomic study of the Penicillium genus elucidates a diverse pangenome and 15 lateral gene transfer events.</title>
        <authorList>
            <person name="Petersen C."/>
            <person name="Sorensen T."/>
            <person name="Nielsen M.R."/>
            <person name="Sondergaard T.E."/>
            <person name="Sorensen J.L."/>
            <person name="Fitzpatrick D.A."/>
            <person name="Frisvad J.C."/>
            <person name="Nielsen K.L."/>
        </authorList>
    </citation>
    <scope>NUCLEOTIDE SEQUENCE</scope>
    <source>
        <strain evidence="1">IBT 3081</strain>
    </source>
</reference>
<dbReference type="Proteomes" id="UP001147752">
    <property type="component" value="Unassembled WGS sequence"/>
</dbReference>
<dbReference type="RefSeq" id="XP_056574220.1">
    <property type="nucleotide sequence ID" value="XM_056728405.1"/>
</dbReference>
<comment type="caution">
    <text evidence="1">The sequence shown here is derived from an EMBL/GenBank/DDBJ whole genome shotgun (WGS) entry which is preliminary data.</text>
</comment>
<dbReference type="EMBL" id="JAPZBT010000006">
    <property type="protein sequence ID" value="KAJ5356073.1"/>
    <property type="molecule type" value="Genomic_DNA"/>
</dbReference>
<dbReference type="AlphaFoldDB" id="A0A9W9R9M2"/>
<gene>
    <name evidence="1" type="ORF">N7517_010682</name>
</gene>
<organism evidence="1 2">
    <name type="scientific">Penicillium concentricum</name>
    <dbReference type="NCBI Taxonomy" id="293559"/>
    <lineage>
        <taxon>Eukaryota</taxon>
        <taxon>Fungi</taxon>
        <taxon>Dikarya</taxon>
        <taxon>Ascomycota</taxon>
        <taxon>Pezizomycotina</taxon>
        <taxon>Eurotiomycetes</taxon>
        <taxon>Eurotiomycetidae</taxon>
        <taxon>Eurotiales</taxon>
        <taxon>Aspergillaceae</taxon>
        <taxon>Penicillium</taxon>
    </lineage>
</organism>
<accession>A0A9W9R9M2</accession>